<feature type="transmembrane region" description="Helical" evidence="2">
    <location>
        <begin position="305"/>
        <end position="325"/>
    </location>
</feature>
<keyword evidence="4" id="KW-1185">Reference proteome</keyword>
<name>A0A1Y1CI86_9BACT</name>
<protein>
    <submittedName>
        <fullName evidence="3">Uncharacterized protein</fullName>
    </submittedName>
</protein>
<proteinExistence type="predicted"/>
<evidence type="ECO:0000313" key="4">
    <source>
        <dbReference type="Proteomes" id="UP000218267"/>
    </source>
</evidence>
<feature type="coiled-coil region" evidence="1">
    <location>
        <begin position="131"/>
        <end position="273"/>
    </location>
</feature>
<keyword evidence="2" id="KW-1133">Transmembrane helix</keyword>
<sequence length="442" mass="50552">MELTSITQIRELKNTLKEQIAKIDKSVHKDSMFGKESEYSYRGLLGGLDCLLTDLTTLTKAPNQFLKLSTYQERQNILSSLKNVQSYINSPTQFWQYLDNLKVAIRPFHVRYTQQRLLDFDEELSKVIVHKQTLESEIEQFKETKSKNEELLSSLTEKNEELSVLLENLNEKIIDTDDKNSVILDQISTLSAKVSKGDELIATATQIVETTEEQLEEAKGSRAKIQKFEDRVEKRQEQLDSIYDKTEEYRQHINDFEKEREDLNQKAKNTIIEAQKALQYNTARGLSASFQAQLDKIEKSKYDRWLWGAAIFLALTLGIGVWIVLSGHNDITATIGRVVLTSFTITGAIFCANQFIRQKNVIEDYSYKLVLAKSIVGFSEQLNNGQSNSDEYKAYIQLALSEIHQDPLRKRSKNEKDVDGGVKSGVEMVLDVTQKIIGLTKK</sequence>
<dbReference type="RefSeq" id="WP_096428961.1">
    <property type="nucleotide sequence ID" value="NZ_AP018042.1"/>
</dbReference>
<reference evidence="3 4" key="1">
    <citation type="journal article" date="2018" name="Mar. Genomics">
        <title>Complete genome sequence of Marinifilaceae bacterium strain SPP2, isolated from the Antarctic marine sediment.</title>
        <authorList>
            <person name="Watanabe M."/>
            <person name="Kojima H."/>
            <person name="Fukui M."/>
        </authorList>
    </citation>
    <scope>NUCLEOTIDE SEQUENCE [LARGE SCALE GENOMIC DNA]</scope>
    <source>
        <strain evidence="3 4">SPP2</strain>
    </source>
</reference>
<evidence type="ECO:0000313" key="3">
    <source>
        <dbReference type="EMBL" id="BAX80089.1"/>
    </source>
</evidence>
<evidence type="ECO:0000256" key="1">
    <source>
        <dbReference type="SAM" id="Coils"/>
    </source>
</evidence>
<feature type="transmembrane region" description="Helical" evidence="2">
    <location>
        <begin position="331"/>
        <end position="352"/>
    </location>
</feature>
<reference evidence="4" key="2">
    <citation type="journal article" date="2020" name="Antonie Van Leeuwenhoek">
        <title>Labilibaculum antarcticum sp. nov., a novel facultative anaerobic, psychrotorelant bacterium isolated from marine sediment of Antarctica.</title>
        <authorList>
            <person name="Watanabe M."/>
            <person name="Kojima H."/>
            <person name="Fukui M."/>
        </authorList>
    </citation>
    <scope>NUCLEOTIDE SEQUENCE [LARGE SCALE GENOMIC DNA]</scope>
    <source>
        <strain evidence="4">SPP2</strain>
    </source>
</reference>
<evidence type="ECO:0000256" key="2">
    <source>
        <dbReference type="SAM" id="Phobius"/>
    </source>
</evidence>
<dbReference type="OrthoDB" id="1121003at2"/>
<keyword evidence="2" id="KW-0812">Transmembrane</keyword>
<dbReference type="AlphaFoldDB" id="A0A1Y1CI86"/>
<keyword evidence="1" id="KW-0175">Coiled coil</keyword>
<keyword evidence="2" id="KW-0472">Membrane</keyword>
<dbReference type="KEGG" id="mbas:ALGA_1715"/>
<dbReference type="EMBL" id="AP018042">
    <property type="protein sequence ID" value="BAX80089.1"/>
    <property type="molecule type" value="Genomic_DNA"/>
</dbReference>
<dbReference type="Proteomes" id="UP000218267">
    <property type="component" value="Chromosome"/>
</dbReference>
<accession>A0A1Y1CI86</accession>
<organism evidence="3 4">
    <name type="scientific">Labilibaculum antarcticum</name>
    <dbReference type="NCBI Taxonomy" id="1717717"/>
    <lineage>
        <taxon>Bacteria</taxon>
        <taxon>Pseudomonadati</taxon>
        <taxon>Bacteroidota</taxon>
        <taxon>Bacteroidia</taxon>
        <taxon>Marinilabiliales</taxon>
        <taxon>Marinifilaceae</taxon>
        <taxon>Labilibaculum</taxon>
    </lineage>
</organism>
<gene>
    <name evidence="3" type="ORF">ALGA_1715</name>
</gene>